<reference evidence="1 2" key="1">
    <citation type="submission" date="2021-01" db="EMBL/GenBank/DDBJ databases">
        <title>Whole genome shotgun sequence of Actinoplanes lobatus NBRC 12513.</title>
        <authorList>
            <person name="Komaki H."/>
            <person name="Tamura T."/>
        </authorList>
    </citation>
    <scope>NUCLEOTIDE SEQUENCE [LARGE SCALE GENOMIC DNA]</scope>
    <source>
        <strain evidence="1 2">NBRC 12513</strain>
    </source>
</reference>
<organism evidence="1 2">
    <name type="scientific">Actinoplanes lobatus</name>
    <dbReference type="NCBI Taxonomy" id="113568"/>
    <lineage>
        <taxon>Bacteria</taxon>
        <taxon>Bacillati</taxon>
        <taxon>Actinomycetota</taxon>
        <taxon>Actinomycetes</taxon>
        <taxon>Micromonosporales</taxon>
        <taxon>Micromonosporaceae</taxon>
        <taxon>Actinoplanes</taxon>
    </lineage>
</organism>
<evidence type="ECO:0000313" key="2">
    <source>
        <dbReference type="Proteomes" id="UP000631312"/>
    </source>
</evidence>
<keyword evidence="2" id="KW-1185">Reference proteome</keyword>
<comment type="caution">
    <text evidence="1">The sequence shown here is derived from an EMBL/GenBank/DDBJ whole genome shotgun (WGS) entry which is preliminary data.</text>
</comment>
<protein>
    <submittedName>
        <fullName evidence="1">Uncharacterized protein</fullName>
    </submittedName>
</protein>
<gene>
    <name evidence="1" type="ORF">Alo02nite_19500</name>
</gene>
<accession>A0ABQ4ADH1</accession>
<dbReference type="Proteomes" id="UP000631312">
    <property type="component" value="Unassembled WGS sequence"/>
</dbReference>
<sequence length="134" mass="14471">MMPTPALCRARASGLFTQRLPSLAIGVIVAKKSLDVLALRFTLGHLIGRLGIDGTRWTSGWAAMPRDDQAEVETARRATDRLALVLEDLGFDVGQEFPGLHDVIDRRGVAVVRLGDVMPAIAERLAEVLSGLRG</sequence>
<name>A0ABQ4ADH1_9ACTN</name>
<proteinExistence type="predicted"/>
<evidence type="ECO:0000313" key="1">
    <source>
        <dbReference type="EMBL" id="GIE39052.1"/>
    </source>
</evidence>
<dbReference type="EMBL" id="BOMP01000031">
    <property type="protein sequence ID" value="GIE39052.1"/>
    <property type="molecule type" value="Genomic_DNA"/>
</dbReference>